<dbReference type="AlphaFoldDB" id="Q9PKG7"/>
<gene>
    <name evidence="2" type="ordered locus">TC_0498</name>
</gene>
<dbReference type="KEGG" id="cmu:TC_0498"/>
<dbReference type="Proteomes" id="UP000000800">
    <property type="component" value="Chromosome"/>
</dbReference>
<keyword evidence="1" id="KW-1133">Transmembrane helix</keyword>
<proteinExistence type="predicted"/>
<keyword evidence="1" id="KW-0472">Membrane</keyword>
<accession>Q9PKG7</accession>
<evidence type="ECO:0000256" key="1">
    <source>
        <dbReference type="SAM" id="Phobius"/>
    </source>
</evidence>
<reference evidence="2 3" key="1">
    <citation type="journal article" date="2000" name="Nucleic Acids Res.">
        <title>Genome sequences of Chlamydia trachomatis MoPn and Chlamydia pneumoniae AR39.</title>
        <authorList>
            <person name="Read T.D."/>
            <person name="Brunham R.C."/>
            <person name="Shen C."/>
            <person name="Gill S.R."/>
            <person name="Heidelberg J.F."/>
            <person name="White O."/>
            <person name="Hickey E.K."/>
            <person name="Peterson J.D."/>
            <person name="Utterback T.R."/>
            <person name="Berry K.J."/>
            <person name="Bass S."/>
            <person name="Linher K.D."/>
            <person name="Weidman J.F."/>
            <person name="Khouri H.M."/>
            <person name="Craven B."/>
            <person name="Bowman C."/>
            <person name="Dodson R.J."/>
            <person name="Gwinn M.L."/>
            <person name="Nelson W.C."/>
            <person name="DeBoy R.T."/>
            <person name="Kolonay J.F."/>
            <person name="McClarty G."/>
            <person name="Salzberg S.L."/>
            <person name="Eisen J.A."/>
            <person name="Fraser C.M."/>
        </authorList>
    </citation>
    <scope>NUCLEOTIDE SEQUENCE [LARGE SCALE GENOMIC DNA]</scope>
    <source>
        <strain evidence="3">MoPn / Nigg</strain>
    </source>
</reference>
<organism evidence="2 3">
    <name type="scientific">Chlamydia muridarum (strain MoPn / Nigg)</name>
    <dbReference type="NCBI Taxonomy" id="243161"/>
    <lineage>
        <taxon>Bacteria</taxon>
        <taxon>Pseudomonadati</taxon>
        <taxon>Chlamydiota</taxon>
        <taxon>Chlamydiia</taxon>
        <taxon>Chlamydiales</taxon>
        <taxon>Chlamydiaceae</taxon>
        <taxon>Chlamydia/Chlamydophila group</taxon>
        <taxon>Chlamydia</taxon>
    </lineage>
</organism>
<sequence length="138" mass="14957">MLIMVSCCPSSCDLTKAKQAEFSIFNKHKDWNRKGILMLALGSIFSIFGCGSLLGCFCGASSILFVGLVVGAILIGSVALGIRLMSLYRAYNCVKQHRIGEDFGARSRSLSSSVSSESDLSLEFELNVSDLTYVRVAR</sequence>
<dbReference type="HOGENOM" id="CLU_1882045_0_0_0"/>
<protein>
    <submittedName>
        <fullName evidence="2">Uncharacterized protein</fullName>
    </submittedName>
</protein>
<evidence type="ECO:0000313" key="2">
    <source>
        <dbReference type="EMBL" id="AAF39342.1"/>
    </source>
</evidence>
<keyword evidence="3" id="KW-1185">Reference proteome</keyword>
<feature type="transmembrane region" description="Helical" evidence="1">
    <location>
        <begin position="36"/>
        <end position="54"/>
    </location>
</feature>
<dbReference type="EMBL" id="AE002160">
    <property type="protein sequence ID" value="AAF39342.1"/>
    <property type="molecule type" value="Genomic_DNA"/>
</dbReference>
<evidence type="ECO:0000313" key="3">
    <source>
        <dbReference type="Proteomes" id="UP000000800"/>
    </source>
</evidence>
<keyword evidence="1" id="KW-0812">Transmembrane</keyword>
<feature type="transmembrane region" description="Helical" evidence="1">
    <location>
        <begin position="60"/>
        <end position="82"/>
    </location>
</feature>
<dbReference type="PIR" id="G81696">
    <property type="entry name" value="G81696"/>
</dbReference>
<name>Q9PKG7_CHLMU</name>